<comment type="caution">
    <text evidence="2">The sequence shown here is derived from an EMBL/GenBank/DDBJ whole genome shotgun (WGS) entry which is preliminary data.</text>
</comment>
<feature type="transmembrane region" description="Helical" evidence="1">
    <location>
        <begin position="40"/>
        <end position="62"/>
    </location>
</feature>
<keyword evidence="1" id="KW-0472">Membrane</keyword>
<reference evidence="2 3" key="1">
    <citation type="submission" date="2019-03" db="EMBL/GenBank/DDBJ databases">
        <title>Genomic Encyclopedia of Archaeal and Bacterial Type Strains, Phase II (KMG-II): from individual species to whole genera.</title>
        <authorList>
            <person name="Goeker M."/>
        </authorList>
    </citation>
    <scope>NUCLEOTIDE SEQUENCE [LARGE SCALE GENOMIC DNA]</scope>
    <source>
        <strain evidence="2 3">DSM 19034</strain>
    </source>
</reference>
<proteinExistence type="predicted"/>
<feature type="transmembrane region" description="Helical" evidence="1">
    <location>
        <begin position="6"/>
        <end position="33"/>
    </location>
</feature>
<name>A0A4R6ILU3_9SPHI</name>
<dbReference type="EMBL" id="SNWM01000002">
    <property type="protein sequence ID" value="TDO23083.1"/>
    <property type="molecule type" value="Genomic_DNA"/>
</dbReference>
<keyword evidence="1" id="KW-1133">Transmembrane helix</keyword>
<organism evidence="2 3">
    <name type="scientific">Pedobacter duraquae</name>
    <dbReference type="NCBI Taxonomy" id="425511"/>
    <lineage>
        <taxon>Bacteria</taxon>
        <taxon>Pseudomonadati</taxon>
        <taxon>Bacteroidota</taxon>
        <taxon>Sphingobacteriia</taxon>
        <taxon>Sphingobacteriales</taxon>
        <taxon>Sphingobacteriaceae</taxon>
        <taxon>Pedobacter</taxon>
    </lineage>
</organism>
<evidence type="ECO:0000256" key="1">
    <source>
        <dbReference type="SAM" id="Phobius"/>
    </source>
</evidence>
<keyword evidence="3" id="KW-1185">Reference proteome</keyword>
<evidence type="ECO:0000313" key="3">
    <source>
        <dbReference type="Proteomes" id="UP000295499"/>
    </source>
</evidence>
<dbReference type="AlphaFoldDB" id="A0A4R6ILU3"/>
<sequence>MIVFLIILVASFLLQIVLPWWIIVVISFVTCGLVGKTGKIALWAPFLAIALLWTGVALFKSIPNQHLLASRVAEMLSVKTWWMVLFLTALLGGFVAGVSGFCGYQFRKAILHKKPNS</sequence>
<protein>
    <submittedName>
        <fullName evidence="2">Uncharacterized protein</fullName>
    </submittedName>
</protein>
<accession>A0A4R6ILU3</accession>
<dbReference type="Proteomes" id="UP000295499">
    <property type="component" value="Unassembled WGS sequence"/>
</dbReference>
<feature type="transmembrane region" description="Helical" evidence="1">
    <location>
        <begin position="82"/>
        <end position="104"/>
    </location>
</feature>
<dbReference type="RefSeq" id="WP_243732278.1">
    <property type="nucleotide sequence ID" value="NZ_SNWM01000002.1"/>
</dbReference>
<gene>
    <name evidence="2" type="ORF">CLV32_2070</name>
</gene>
<evidence type="ECO:0000313" key="2">
    <source>
        <dbReference type="EMBL" id="TDO23083.1"/>
    </source>
</evidence>
<keyword evidence="1" id="KW-0812">Transmembrane</keyword>